<dbReference type="Pfam" id="PF03456">
    <property type="entry name" value="uDENN"/>
    <property type="match status" value="1"/>
</dbReference>
<dbReference type="PANTHER" id="PTHR12296:SF21">
    <property type="entry name" value="DENN DOMAIN-CONTAINING PROTEIN 3"/>
    <property type="match status" value="1"/>
</dbReference>
<feature type="region of interest" description="Disordered" evidence="1">
    <location>
        <begin position="89"/>
        <end position="114"/>
    </location>
</feature>
<sequence length="209" mass="23264">SGVGPAVMAELPSGLLEACVVVGASSEKLRDIYQVCIRSNELPLLEAEVLQVHAPPFVSKETNSSQVIAPAFSRVQKRRSFIRKVRLKKRDRSTDTLPNGDSVSRPEGTSTTEDISVPKDLDLIALPQLCFPGGLQLASELRDDSYHYLVFTDLFGNRTHGVVVQYYRSFHESLTQNGGRPRTRLYAAFAVCIISKFPFYNALRDCLSW</sequence>
<protein>
    <recommendedName>
        <fullName evidence="2">UDENN domain-containing protein</fullName>
    </recommendedName>
</protein>
<reference evidence="3" key="2">
    <citation type="submission" date="2025-09" db="UniProtKB">
        <authorList>
            <consortium name="Ensembl"/>
        </authorList>
    </citation>
    <scope>IDENTIFICATION</scope>
</reference>
<dbReference type="GO" id="GO:0032483">
    <property type="term" value="P:regulation of Rab protein signal transduction"/>
    <property type="evidence" value="ECO:0007669"/>
    <property type="project" value="TreeGrafter"/>
</dbReference>
<dbReference type="InterPro" id="IPR051696">
    <property type="entry name" value="DENN_Domain_GEFs"/>
</dbReference>
<dbReference type="Ensembl" id="ENSOSIT00000007780.1">
    <property type="protein sequence ID" value="ENSOSIP00000007290.1"/>
    <property type="gene ID" value="ENSOSIG00000004834.1"/>
</dbReference>
<dbReference type="GO" id="GO:0031410">
    <property type="term" value="C:cytoplasmic vesicle"/>
    <property type="evidence" value="ECO:0007669"/>
    <property type="project" value="TreeGrafter"/>
</dbReference>
<feature type="domain" description="UDENN" evidence="2">
    <location>
        <begin position="83"/>
        <end position="209"/>
    </location>
</feature>
<feature type="compositionally biased region" description="Polar residues" evidence="1">
    <location>
        <begin position="95"/>
        <end position="114"/>
    </location>
</feature>
<dbReference type="GeneTree" id="ENSGT00940000155784"/>
<dbReference type="PANTHER" id="PTHR12296">
    <property type="entry name" value="DENN DOMAIN-CONTAINING PROTEIN 4"/>
    <property type="match status" value="1"/>
</dbReference>
<dbReference type="Gene3D" id="3.30.450.200">
    <property type="match status" value="1"/>
</dbReference>
<evidence type="ECO:0000313" key="4">
    <source>
        <dbReference type="Proteomes" id="UP000694383"/>
    </source>
</evidence>
<proteinExistence type="predicted"/>
<name>A0A8C7X374_9TELE</name>
<reference evidence="3" key="1">
    <citation type="submission" date="2025-08" db="UniProtKB">
        <authorList>
            <consortium name="Ensembl"/>
        </authorList>
    </citation>
    <scope>IDENTIFICATION</scope>
</reference>
<dbReference type="PROSITE" id="PS50211">
    <property type="entry name" value="DENN"/>
    <property type="match status" value="1"/>
</dbReference>
<evidence type="ECO:0000259" key="2">
    <source>
        <dbReference type="PROSITE" id="PS50211"/>
    </source>
</evidence>
<evidence type="ECO:0000313" key="3">
    <source>
        <dbReference type="Ensembl" id="ENSOSIP00000007290.1"/>
    </source>
</evidence>
<dbReference type="InterPro" id="IPR037516">
    <property type="entry name" value="Tripartite_DENN"/>
</dbReference>
<keyword evidence="4" id="KW-1185">Reference proteome</keyword>
<dbReference type="InterPro" id="IPR005113">
    <property type="entry name" value="uDENN_dom"/>
</dbReference>
<dbReference type="AlphaFoldDB" id="A0A8C7X374"/>
<dbReference type="Proteomes" id="UP000694383">
    <property type="component" value="Unplaced"/>
</dbReference>
<evidence type="ECO:0000256" key="1">
    <source>
        <dbReference type="SAM" id="MobiDB-lite"/>
    </source>
</evidence>
<organism evidence="3 4">
    <name type="scientific">Oryzias sinensis</name>
    <name type="common">Chinese medaka</name>
    <dbReference type="NCBI Taxonomy" id="183150"/>
    <lineage>
        <taxon>Eukaryota</taxon>
        <taxon>Metazoa</taxon>
        <taxon>Chordata</taxon>
        <taxon>Craniata</taxon>
        <taxon>Vertebrata</taxon>
        <taxon>Euteleostomi</taxon>
        <taxon>Actinopterygii</taxon>
        <taxon>Neopterygii</taxon>
        <taxon>Teleostei</taxon>
        <taxon>Neoteleostei</taxon>
        <taxon>Acanthomorphata</taxon>
        <taxon>Ovalentaria</taxon>
        <taxon>Atherinomorphae</taxon>
        <taxon>Beloniformes</taxon>
        <taxon>Adrianichthyidae</taxon>
        <taxon>Oryziinae</taxon>
        <taxon>Oryzias</taxon>
    </lineage>
</organism>
<dbReference type="GO" id="GO:0005085">
    <property type="term" value="F:guanyl-nucleotide exchange factor activity"/>
    <property type="evidence" value="ECO:0007669"/>
    <property type="project" value="UniProtKB-ARBA"/>
</dbReference>
<accession>A0A8C7X374</accession>